<evidence type="ECO:0000256" key="1">
    <source>
        <dbReference type="ARBA" id="ARBA00004651"/>
    </source>
</evidence>
<feature type="transmembrane region" description="Helical" evidence="9">
    <location>
        <begin position="354"/>
        <end position="372"/>
    </location>
</feature>
<evidence type="ECO:0000256" key="4">
    <source>
        <dbReference type="ARBA" id="ARBA00022475"/>
    </source>
</evidence>
<dbReference type="FunFam" id="1.20.1720.10:FF:000004">
    <property type="entry name" value="EmrB/QacA family drug resistance transporter"/>
    <property type="match status" value="1"/>
</dbReference>
<dbReference type="EMBL" id="VDLY02000022">
    <property type="protein sequence ID" value="KAB8160292.1"/>
    <property type="molecule type" value="Genomic_DNA"/>
</dbReference>
<evidence type="ECO:0000256" key="9">
    <source>
        <dbReference type="SAM" id="Phobius"/>
    </source>
</evidence>
<accession>A0A5N5ZWM2</accession>
<keyword evidence="7 9" id="KW-0472">Membrane</keyword>
<dbReference type="InterPro" id="IPR020846">
    <property type="entry name" value="MFS_dom"/>
</dbReference>
<feature type="region of interest" description="Disordered" evidence="8">
    <location>
        <begin position="1"/>
        <end position="20"/>
    </location>
</feature>
<evidence type="ECO:0000256" key="5">
    <source>
        <dbReference type="ARBA" id="ARBA00022692"/>
    </source>
</evidence>
<feature type="transmembrane region" description="Helical" evidence="9">
    <location>
        <begin position="481"/>
        <end position="500"/>
    </location>
</feature>
<keyword evidence="6 9" id="KW-1133">Transmembrane helix</keyword>
<evidence type="ECO:0000313" key="11">
    <source>
        <dbReference type="EMBL" id="KAB8160292.1"/>
    </source>
</evidence>
<dbReference type="PANTHER" id="PTHR23501:SF197">
    <property type="entry name" value="COMD"/>
    <property type="match status" value="1"/>
</dbReference>
<feature type="transmembrane region" description="Helical" evidence="9">
    <location>
        <begin position="98"/>
        <end position="123"/>
    </location>
</feature>
<keyword evidence="12" id="KW-1185">Reference proteome</keyword>
<reference evidence="11" key="1">
    <citation type="submission" date="2019-10" db="EMBL/GenBank/DDBJ databases">
        <title>Nonomuraea sp. nov., isolated from Phyllanthus amarus.</title>
        <authorList>
            <person name="Klykleung N."/>
            <person name="Tanasupawat S."/>
        </authorList>
    </citation>
    <scope>NUCLEOTIDE SEQUENCE [LARGE SCALE GENOMIC DNA]</scope>
    <source>
        <strain evidence="11">3MP-10</strain>
    </source>
</reference>
<keyword evidence="5 9" id="KW-0812">Transmembrane</keyword>
<evidence type="ECO:0000256" key="3">
    <source>
        <dbReference type="ARBA" id="ARBA00022448"/>
    </source>
</evidence>
<feature type="transmembrane region" description="Helical" evidence="9">
    <location>
        <begin position="66"/>
        <end position="86"/>
    </location>
</feature>
<dbReference type="InterPro" id="IPR011701">
    <property type="entry name" value="MFS"/>
</dbReference>
<proteinExistence type="inferred from homology"/>
<feature type="transmembrane region" description="Helical" evidence="9">
    <location>
        <begin position="31"/>
        <end position="54"/>
    </location>
</feature>
<feature type="transmembrane region" description="Helical" evidence="9">
    <location>
        <begin position="384"/>
        <end position="404"/>
    </location>
</feature>
<dbReference type="InterPro" id="IPR036259">
    <property type="entry name" value="MFS_trans_sf"/>
</dbReference>
<comment type="subcellular location">
    <subcellularLocation>
        <location evidence="1">Cell membrane</location>
        <topology evidence="1">Multi-pass membrane protein</topology>
    </subcellularLocation>
</comment>
<evidence type="ECO:0000256" key="8">
    <source>
        <dbReference type="SAM" id="MobiDB-lite"/>
    </source>
</evidence>
<keyword evidence="4" id="KW-1003">Cell membrane</keyword>
<protein>
    <submittedName>
        <fullName evidence="11">DHA2 family efflux MFS transporter permease subunit</fullName>
    </submittedName>
</protein>
<gene>
    <name evidence="11" type="ORF">FH607_027160</name>
</gene>
<feature type="domain" description="Major facilitator superfamily (MFS) profile" evidence="10">
    <location>
        <begin position="32"/>
        <end position="504"/>
    </location>
</feature>
<dbReference type="InterPro" id="IPR004638">
    <property type="entry name" value="EmrB-like"/>
</dbReference>
<evidence type="ECO:0000313" key="12">
    <source>
        <dbReference type="Proteomes" id="UP000314251"/>
    </source>
</evidence>
<feature type="transmembrane region" description="Helical" evidence="9">
    <location>
        <begin position="217"/>
        <end position="240"/>
    </location>
</feature>
<dbReference type="PANTHER" id="PTHR23501">
    <property type="entry name" value="MAJOR FACILITATOR SUPERFAMILY"/>
    <property type="match status" value="1"/>
</dbReference>
<comment type="caution">
    <text evidence="11">The sequence shown here is derived from an EMBL/GenBank/DDBJ whole genome shotgun (WGS) entry which is preliminary data.</text>
</comment>
<dbReference type="SUPFAM" id="SSF103473">
    <property type="entry name" value="MFS general substrate transporter"/>
    <property type="match status" value="1"/>
</dbReference>
<sequence length="530" mass="54134">MASPTHPSPKRAKPTKPTPAEAVEVPRNVRWVLLGVLLALLLSLLDGMIVGTAMPTVVADLGGLDHMAWVVTGYTLATACSTPVWGKLGDLFDRKAMFLASIGLFLAASVLCGAAPSMGWLIAFRVLQGLGAGGMGAGAFALIGVLLPPRERGRYQGMVAAVMAVGQLGGPLVGGFVTGHLGWRWAFYINVPVGLVCVAWCWIMLRVPAPGRRGRAAIDGWGIAFLTGAISAFVMAATWAGSTYAWGSWQIVGLGALALGLLAAFVVTERRVAEPLMPPRIYRGHRNFPLAAVLLTVTGVTLFGATLYLPLYQQVVQSASASHSGLLLLPMMIATLVTSNIAGRVMTATGRYKVFPVVGALFLVVGMGLLSTMGTDTSRLATSAYMAVVGAGTGLTLQMSHTIAQNAVRLRDMGSASAATHLFRNLGGSLGIAVFASLFAGAVAGGAALAPGEGGGSGEAAALSSAARAAYVSDVAHATHLVFLTGALIAVAALLAAVCVEEIPLRGRPGAKAEGATADPGAKAEGATAG</sequence>
<feature type="transmembrane region" description="Helical" evidence="9">
    <location>
        <begin position="159"/>
        <end position="179"/>
    </location>
</feature>
<feature type="transmembrane region" description="Helical" evidence="9">
    <location>
        <begin position="129"/>
        <end position="147"/>
    </location>
</feature>
<feature type="transmembrane region" description="Helical" evidence="9">
    <location>
        <begin position="185"/>
        <end position="205"/>
    </location>
</feature>
<comment type="similarity">
    <text evidence="2">Belongs to the major facilitator superfamily. TCR/Tet family.</text>
</comment>
<feature type="region of interest" description="Disordered" evidence="8">
    <location>
        <begin position="509"/>
        <end position="530"/>
    </location>
</feature>
<dbReference type="Pfam" id="PF07690">
    <property type="entry name" value="MFS_1"/>
    <property type="match status" value="1"/>
</dbReference>
<evidence type="ECO:0000259" key="10">
    <source>
        <dbReference type="PROSITE" id="PS50850"/>
    </source>
</evidence>
<evidence type="ECO:0000256" key="2">
    <source>
        <dbReference type="ARBA" id="ARBA00007520"/>
    </source>
</evidence>
<feature type="transmembrane region" description="Helical" evidence="9">
    <location>
        <begin position="288"/>
        <end position="309"/>
    </location>
</feature>
<feature type="transmembrane region" description="Helical" evidence="9">
    <location>
        <begin position="246"/>
        <end position="267"/>
    </location>
</feature>
<dbReference type="PROSITE" id="PS50850">
    <property type="entry name" value="MFS"/>
    <property type="match status" value="1"/>
</dbReference>
<evidence type="ECO:0000256" key="7">
    <source>
        <dbReference type="ARBA" id="ARBA00023136"/>
    </source>
</evidence>
<dbReference type="Gene3D" id="1.20.1720.10">
    <property type="entry name" value="Multidrug resistance protein D"/>
    <property type="match status" value="1"/>
</dbReference>
<dbReference type="RefSeq" id="WP_139674095.1">
    <property type="nucleotide sequence ID" value="NZ_VDLY02000022.1"/>
</dbReference>
<dbReference type="Gene3D" id="1.20.1250.20">
    <property type="entry name" value="MFS general substrate transporter like domains"/>
    <property type="match status" value="1"/>
</dbReference>
<dbReference type="GO" id="GO:0022857">
    <property type="term" value="F:transmembrane transporter activity"/>
    <property type="evidence" value="ECO:0007669"/>
    <property type="project" value="InterPro"/>
</dbReference>
<dbReference type="NCBIfam" id="TIGR00711">
    <property type="entry name" value="efflux_EmrB"/>
    <property type="match status" value="1"/>
</dbReference>
<feature type="transmembrane region" description="Helical" evidence="9">
    <location>
        <begin position="321"/>
        <end position="342"/>
    </location>
</feature>
<dbReference type="GO" id="GO:0005886">
    <property type="term" value="C:plasma membrane"/>
    <property type="evidence" value="ECO:0007669"/>
    <property type="project" value="UniProtKB-SubCell"/>
</dbReference>
<dbReference type="Proteomes" id="UP000314251">
    <property type="component" value="Unassembled WGS sequence"/>
</dbReference>
<evidence type="ECO:0000256" key="6">
    <source>
        <dbReference type="ARBA" id="ARBA00022989"/>
    </source>
</evidence>
<name>A0A5N5ZWM2_9ACTN</name>
<organism evidence="11 12">
    <name type="scientific">Streptomyces mimosae</name>
    <dbReference type="NCBI Taxonomy" id="2586635"/>
    <lineage>
        <taxon>Bacteria</taxon>
        <taxon>Bacillati</taxon>
        <taxon>Actinomycetota</taxon>
        <taxon>Actinomycetes</taxon>
        <taxon>Kitasatosporales</taxon>
        <taxon>Streptomycetaceae</taxon>
        <taxon>Streptomyces</taxon>
    </lineage>
</organism>
<dbReference type="OrthoDB" id="7375466at2"/>
<dbReference type="AlphaFoldDB" id="A0A5N5ZWM2"/>
<keyword evidence="3" id="KW-0813">Transport</keyword>
<dbReference type="CDD" id="cd17502">
    <property type="entry name" value="MFS_Azr1_MDR_like"/>
    <property type="match status" value="1"/>
</dbReference>
<feature type="transmembrane region" description="Helical" evidence="9">
    <location>
        <begin position="425"/>
        <end position="449"/>
    </location>
</feature>